<dbReference type="GO" id="GO:0004497">
    <property type="term" value="F:monooxygenase activity"/>
    <property type="evidence" value="ECO:0007669"/>
    <property type="project" value="UniProtKB-KW"/>
</dbReference>
<dbReference type="Pfam" id="PF01494">
    <property type="entry name" value="FAD_binding_3"/>
    <property type="match status" value="1"/>
</dbReference>
<comment type="pathway">
    <text evidence="9">Cofactor biosynthesis; NAD(+) biosynthesis; quinolinate from L-kynurenine: step 1/3.</text>
</comment>
<dbReference type="EMBL" id="QOVG01000001">
    <property type="protein sequence ID" value="NDK37296.1"/>
    <property type="molecule type" value="Genomic_DNA"/>
</dbReference>
<feature type="transmembrane region" description="Helical" evidence="10">
    <location>
        <begin position="84"/>
        <end position="105"/>
    </location>
</feature>
<dbReference type="HAMAP" id="MF_01971">
    <property type="entry name" value="Kynurenine_monooxygenase"/>
    <property type="match status" value="1"/>
</dbReference>
<comment type="catalytic activity">
    <reaction evidence="8 9">
        <text>L-kynurenine + NADPH + O2 + H(+) = 3-hydroxy-L-kynurenine + NADP(+) + H2O</text>
        <dbReference type="Rhea" id="RHEA:20545"/>
        <dbReference type="ChEBI" id="CHEBI:15377"/>
        <dbReference type="ChEBI" id="CHEBI:15378"/>
        <dbReference type="ChEBI" id="CHEBI:15379"/>
        <dbReference type="ChEBI" id="CHEBI:57783"/>
        <dbReference type="ChEBI" id="CHEBI:57959"/>
        <dbReference type="ChEBI" id="CHEBI:58125"/>
        <dbReference type="ChEBI" id="CHEBI:58349"/>
        <dbReference type="EC" id="1.14.13.9"/>
    </reaction>
</comment>
<evidence type="ECO:0000256" key="9">
    <source>
        <dbReference type="HAMAP-Rule" id="MF_01971"/>
    </source>
</evidence>
<evidence type="ECO:0000256" key="3">
    <source>
        <dbReference type="ARBA" id="ARBA00022642"/>
    </source>
</evidence>
<dbReference type="PANTHER" id="PTHR46028">
    <property type="entry name" value="KYNURENINE 3-MONOOXYGENASE"/>
    <property type="match status" value="1"/>
</dbReference>
<keyword evidence="10" id="KW-0812">Transmembrane</keyword>
<keyword evidence="6 9" id="KW-0560">Oxidoreductase</keyword>
<comment type="cofactor">
    <cofactor evidence="1 9">
        <name>FAD</name>
        <dbReference type="ChEBI" id="CHEBI:57692"/>
    </cofactor>
</comment>
<dbReference type="PANTHER" id="PTHR46028:SF2">
    <property type="entry name" value="KYNURENINE 3-MONOOXYGENASE"/>
    <property type="match status" value="1"/>
</dbReference>
<evidence type="ECO:0000256" key="1">
    <source>
        <dbReference type="ARBA" id="ARBA00001974"/>
    </source>
</evidence>
<comment type="function">
    <text evidence="9">Catalyzes the hydroxylation of L-kynurenine (L-Kyn) to form 3-hydroxy-L-kynurenine (L-3OHKyn). Required for synthesis of quinolinic acid.</text>
</comment>
<gene>
    <name evidence="9" type="primary">kmo</name>
    <name evidence="12" type="ORF">DT603_00355</name>
</gene>
<evidence type="ECO:0000313" key="13">
    <source>
        <dbReference type="Proteomes" id="UP001429354"/>
    </source>
</evidence>
<dbReference type="PRINTS" id="PR00420">
    <property type="entry name" value="RNGMNOXGNASE"/>
</dbReference>
<comment type="similarity">
    <text evidence="9">Belongs to the aromatic-ring hydroxylase family. KMO subfamily.</text>
</comment>
<sequence length="530" mass="59039">MSTGSWRRSNPGEGCKDFFRIAIPAEAGIQRLAPREQGPRSRGSRTASILELPWYGRGGAKSLGSRLRGNDGIIILRIETGKSITIIGAGLAGALLAILLARRGWRVDVYEKRGDPRVKGYEGGRSINLALAERGRNALRHADADDEVMKQAVMMRGRMVHSLDGRQQLQRYGRDDSEVIWSIHRGDLNIVLLDLAQQAGAHLHFHQRLDAVEFEARNARFVDDRDGSSHSVDFTALVGADGAGSSLRAAMMRQHDLGERTDFLDHSYKELEIPPAADGGFQIEPNALHIWPRGRYMCIALPNDEKTFTFTAFLPNLGEPSFASVKTGTEARALFERDFPDAIALIPELEQDWERNPPGLLATLTLDRWHLQGRAVLLGDGAHAMVPFHGQGMNCAFEDCVVLARKLEAHTDLTEAFAAFEAERKPNASAIQQMALENYLEMRDRVDDPDFLLQRDLEQQLQERHPGRFVPHYTMVTFMLIPYATALLRSDIQREILVEATRGLDSLANVDWQAVDAQVLARLDVLVDAA</sequence>
<keyword evidence="3 9" id="KW-0662">Pyridine nucleotide biosynthesis</keyword>
<dbReference type="InterPro" id="IPR002938">
    <property type="entry name" value="FAD-bd"/>
</dbReference>
<evidence type="ECO:0000256" key="4">
    <source>
        <dbReference type="ARBA" id="ARBA00022827"/>
    </source>
</evidence>
<protein>
    <recommendedName>
        <fullName evidence="9">Kynurenine 3-monooxygenase</fullName>
        <ecNumber evidence="9">1.14.13.9</ecNumber>
    </recommendedName>
    <alternativeName>
        <fullName evidence="9">Kynurenine 3-hydroxylase</fullName>
    </alternativeName>
</protein>
<keyword evidence="7 9" id="KW-0503">Monooxygenase</keyword>
<dbReference type="InterPro" id="IPR036188">
    <property type="entry name" value="FAD/NAD-bd_sf"/>
</dbReference>
<comment type="caution">
    <text evidence="12">The sequence shown here is derived from an EMBL/GenBank/DDBJ whole genome shotgun (WGS) entry which is preliminary data.</text>
</comment>
<keyword evidence="13" id="KW-1185">Reference proteome</keyword>
<reference evidence="12 13" key="1">
    <citation type="submission" date="2018-07" db="EMBL/GenBank/DDBJ databases">
        <title>Whole genome Sequencing of Pseudoxanthomonas gei KCTC 32298 (T).</title>
        <authorList>
            <person name="Kumar S."/>
            <person name="Bansal K."/>
            <person name="Kaur A."/>
            <person name="Patil P."/>
            <person name="Sharma S."/>
            <person name="Patil P.B."/>
        </authorList>
    </citation>
    <scope>NUCLEOTIDE SEQUENCE [LARGE SCALE GENOMIC DNA]</scope>
    <source>
        <strain evidence="12 13">KCTC 32298</strain>
    </source>
</reference>
<keyword evidence="2 9" id="KW-0285">Flavoprotein</keyword>
<name>A0ABX0A708_9GAMM</name>
<keyword evidence="5 9" id="KW-0521">NADP</keyword>
<dbReference type="Gene3D" id="3.50.50.60">
    <property type="entry name" value="FAD/NAD(P)-binding domain"/>
    <property type="match status" value="1"/>
</dbReference>
<evidence type="ECO:0000256" key="7">
    <source>
        <dbReference type="ARBA" id="ARBA00023033"/>
    </source>
</evidence>
<evidence type="ECO:0000256" key="5">
    <source>
        <dbReference type="ARBA" id="ARBA00022857"/>
    </source>
</evidence>
<evidence type="ECO:0000256" key="8">
    <source>
        <dbReference type="ARBA" id="ARBA00047818"/>
    </source>
</evidence>
<proteinExistence type="inferred from homology"/>
<dbReference type="EC" id="1.14.13.9" evidence="9"/>
<keyword evidence="10" id="KW-0472">Membrane</keyword>
<evidence type="ECO:0000313" key="12">
    <source>
        <dbReference type="EMBL" id="NDK37296.1"/>
    </source>
</evidence>
<keyword evidence="10" id="KW-1133">Transmembrane helix</keyword>
<keyword evidence="4 9" id="KW-0274">FAD</keyword>
<evidence type="ECO:0000259" key="11">
    <source>
        <dbReference type="Pfam" id="PF01494"/>
    </source>
</evidence>
<evidence type="ECO:0000256" key="10">
    <source>
        <dbReference type="SAM" id="Phobius"/>
    </source>
</evidence>
<dbReference type="Proteomes" id="UP001429354">
    <property type="component" value="Unassembled WGS sequence"/>
</dbReference>
<feature type="domain" description="FAD-binding" evidence="11">
    <location>
        <begin position="84"/>
        <end position="433"/>
    </location>
</feature>
<dbReference type="InterPro" id="IPR027545">
    <property type="entry name" value="Kynurenine_monooxygenase"/>
</dbReference>
<evidence type="ECO:0000256" key="2">
    <source>
        <dbReference type="ARBA" id="ARBA00022630"/>
    </source>
</evidence>
<accession>A0ABX0A708</accession>
<dbReference type="SUPFAM" id="SSF51905">
    <property type="entry name" value="FAD/NAD(P)-binding domain"/>
    <property type="match status" value="1"/>
</dbReference>
<organism evidence="12 13">
    <name type="scientific">Pseudoxanthomonas gei</name>
    <dbReference type="NCBI Taxonomy" id="1383030"/>
    <lineage>
        <taxon>Bacteria</taxon>
        <taxon>Pseudomonadati</taxon>
        <taxon>Pseudomonadota</taxon>
        <taxon>Gammaproteobacteria</taxon>
        <taxon>Lysobacterales</taxon>
        <taxon>Lysobacteraceae</taxon>
        <taxon>Pseudoxanthomonas</taxon>
    </lineage>
</organism>
<evidence type="ECO:0000256" key="6">
    <source>
        <dbReference type="ARBA" id="ARBA00023002"/>
    </source>
</evidence>